<dbReference type="PROSITE" id="PS50850">
    <property type="entry name" value="MFS"/>
    <property type="match status" value="1"/>
</dbReference>
<feature type="transmembrane region" description="Helical" evidence="8">
    <location>
        <begin position="28"/>
        <end position="50"/>
    </location>
</feature>
<dbReference type="InterPro" id="IPR020846">
    <property type="entry name" value="MFS_dom"/>
</dbReference>
<keyword evidence="6 8" id="KW-0472">Membrane</keyword>
<dbReference type="InterPro" id="IPR005829">
    <property type="entry name" value="Sugar_transporter_CS"/>
</dbReference>
<sequence>METYSFYNVSVSLPLYTMISDLNLSKKVVLFAAFGSLFTGYSLAIIVQTVGQPTWYKSLHLQSVTTAPGYSHTTSIVGASNGVFFAGGTLGCLLGGWLGDRVGRVNGFKIAATVGIIGSAIQTGAVNQAMWLVGRVITGFAAGQTMAAMPTYFSEVSPPHSRGLMAGAHGSFINIGFALAGWIGFGSFFDSHSSFAWRFPNAVLGLWGICLLIGSFFVPESPRWLVSKGQDEKALEILCKLHHDPADVEDHFAHRELRFIKSQLEVDFALITEHGQWQLFTIPTYRRRSILGFVLMMGGQNIGVLVINNYNTLLYESLGLSNTQALVVSAAYNTWAAIANMGGATVSDRLGRRKALLIGYAGCIVMFIIATGLIAKFSENNSKHYAAAAVTFLFLYVFFYGAFIDVNQYTVATEIFPSHLRSQGSSYSLAAFFLTDVLWVDLAATAQATIGWKYYLVFVCLGIVHFVHLWFKLPETSGLALEEIDALFGKEKIATANEEPGEKGAIVEEERAV</sequence>
<feature type="domain" description="Major facilitator superfamily (MFS) profile" evidence="9">
    <location>
        <begin position="28"/>
        <end position="477"/>
    </location>
</feature>
<dbReference type="PROSITE" id="PS00216">
    <property type="entry name" value="SUGAR_TRANSPORT_1"/>
    <property type="match status" value="1"/>
</dbReference>
<dbReference type="EMBL" id="FJOG01000048">
    <property type="protein sequence ID" value="CZR67887.1"/>
    <property type="molecule type" value="Genomic_DNA"/>
</dbReference>
<proteinExistence type="inferred from homology"/>
<evidence type="ECO:0000256" key="2">
    <source>
        <dbReference type="ARBA" id="ARBA00010992"/>
    </source>
</evidence>
<dbReference type="PANTHER" id="PTHR48022:SF11">
    <property type="entry name" value="MONOSACCHARIDE TRANSPORTER (HXT8), PUTATIVE (AFU_ORTHOLOGUE AFUA_2G08120)-RELATED"/>
    <property type="match status" value="1"/>
</dbReference>
<dbReference type="InterPro" id="IPR005828">
    <property type="entry name" value="MFS_sugar_transport-like"/>
</dbReference>
<keyword evidence="11" id="KW-1185">Reference proteome</keyword>
<evidence type="ECO:0000256" key="4">
    <source>
        <dbReference type="ARBA" id="ARBA00022692"/>
    </source>
</evidence>
<feature type="transmembrane region" description="Helical" evidence="8">
    <location>
        <begin position="132"/>
        <end position="152"/>
    </location>
</feature>
<dbReference type="Proteomes" id="UP000184330">
    <property type="component" value="Unassembled WGS sequence"/>
</dbReference>
<comment type="subcellular location">
    <subcellularLocation>
        <location evidence="1">Membrane</location>
        <topology evidence="1">Multi-pass membrane protein</topology>
    </subcellularLocation>
</comment>
<accession>A0A1L7XSE2</accession>
<dbReference type="AlphaFoldDB" id="A0A1L7XSE2"/>
<keyword evidence="4 8" id="KW-0812">Transmembrane</keyword>
<evidence type="ECO:0000256" key="5">
    <source>
        <dbReference type="ARBA" id="ARBA00022989"/>
    </source>
</evidence>
<dbReference type="GO" id="GO:0016020">
    <property type="term" value="C:membrane"/>
    <property type="evidence" value="ECO:0007669"/>
    <property type="project" value="UniProtKB-SubCell"/>
</dbReference>
<dbReference type="SUPFAM" id="SSF103473">
    <property type="entry name" value="MFS general substrate transporter"/>
    <property type="match status" value="1"/>
</dbReference>
<feature type="transmembrane region" description="Helical" evidence="8">
    <location>
        <begin position="70"/>
        <end position="95"/>
    </location>
</feature>
<protein>
    <submittedName>
        <fullName evidence="10">Related to sugar transporter</fullName>
    </submittedName>
</protein>
<evidence type="ECO:0000313" key="10">
    <source>
        <dbReference type="EMBL" id="CZR67887.1"/>
    </source>
</evidence>
<dbReference type="PANTHER" id="PTHR48022">
    <property type="entry name" value="PLASTIDIC GLUCOSE TRANSPORTER 4"/>
    <property type="match status" value="1"/>
</dbReference>
<dbReference type="NCBIfam" id="TIGR00879">
    <property type="entry name" value="SP"/>
    <property type="match status" value="1"/>
</dbReference>
<organism evidence="10 11">
    <name type="scientific">Phialocephala subalpina</name>
    <dbReference type="NCBI Taxonomy" id="576137"/>
    <lineage>
        <taxon>Eukaryota</taxon>
        <taxon>Fungi</taxon>
        <taxon>Dikarya</taxon>
        <taxon>Ascomycota</taxon>
        <taxon>Pezizomycotina</taxon>
        <taxon>Leotiomycetes</taxon>
        <taxon>Helotiales</taxon>
        <taxon>Mollisiaceae</taxon>
        <taxon>Phialocephala</taxon>
        <taxon>Phialocephala fortinii species complex</taxon>
    </lineage>
</organism>
<dbReference type="OrthoDB" id="6612291at2759"/>
<evidence type="ECO:0000256" key="3">
    <source>
        <dbReference type="ARBA" id="ARBA00022448"/>
    </source>
</evidence>
<dbReference type="InterPro" id="IPR003663">
    <property type="entry name" value="Sugar/inositol_transpt"/>
</dbReference>
<feature type="transmembrane region" description="Helical" evidence="8">
    <location>
        <begin position="452"/>
        <end position="471"/>
    </location>
</feature>
<evidence type="ECO:0000313" key="11">
    <source>
        <dbReference type="Proteomes" id="UP000184330"/>
    </source>
</evidence>
<dbReference type="InterPro" id="IPR036259">
    <property type="entry name" value="MFS_trans_sf"/>
</dbReference>
<dbReference type="PRINTS" id="PR00171">
    <property type="entry name" value="SUGRTRNSPORT"/>
</dbReference>
<keyword evidence="5 8" id="KW-1133">Transmembrane helix</keyword>
<dbReference type="GO" id="GO:0005351">
    <property type="term" value="F:carbohydrate:proton symporter activity"/>
    <property type="evidence" value="ECO:0007669"/>
    <property type="project" value="TreeGrafter"/>
</dbReference>
<dbReference type="PROSITE" id="PS00217">
    <property type="entry name" value="SUGAR_TRANSPORT_2"/>
    <property type="match status" value="1"/>
</dbReference>
<feature type="transmembrane region" description="Helical" evidence="8">
    <location>
        <begin position="355"/>
        <end position="374"/>
    </location>
</feature>
<feature type="transmembrane region" description="Helical" evidence="8">
    <location>
        <begin position="290"/>
        <end position="311"/>
    </location>
</feature>
<dbReference type="Gene3D" id="1.20.1250.20">
    <property type="entry name" value="MFS general substrate transporter like domains"/>
    <property type="match status" value="1"/>
</dbReference>
<keyword evidence="3 7" id="KW-0813">Transport</keyword>
<comment type="similarity">
    <text evidence="2 7">Belongs to the major facilitator superfamily. Sugar transporter (TC 2.A.1.1) family.</text>
</comment>
<dbReference type="InterPro" id="IPR050360">
    <property type="entry name" value="MFS_Sugar_Transporters"/>
</dbReference>
<feature type="transmembrane region" description="Helical" evidence="8">
    <location>
        <begin position="197"/>
        <end position="218"/>
    </location>
</feature>
<evidence type="ECO:0000256" key="6">
    <source>
        <dbReference type="ARBA" id="ARBA00023136"/>
    </source>
</evidence>
<dbReference type="Pfam" id="PF00083">
    <property type="entry name" value="Sugar_tr"/>
    <property type="match status" value="1"/>
</dbReference>
<evidence type="ECO:0000256" key="1">
    <source>
        <dbReference type="ARBA" id="ARBA00004141"/>
    </source>
</evidence>
<feature type="transmembrane region" description="Helical" evidence="8">
    <location>
        <begin position="323"/>
        <end position="343"/>
    </location>
</feature>
<gene>
    <name evidence="10" type="ORF">PAC_17786</name>
</gene>
<evidence type="ECO:0000256" key="8">
    <source>
        <dbReference type="SAM" id="Phobius"/>
    </source>
</evidence>
<feature type="transmembrane region" description="Helical" evidence="8">
    <location>
        <begin position="164"/>
        <end position="185"/>
    </location>
</feature>
<feature type="transmembrane region" description="Helical" evidence="8">
    <location>
        <begin position="107"/>
        <end position="126"/>
    </location>
</feature>
<feature type="transmembrane region" description="Helical" evidence="8">
    <location>
        <begin position="386"/>
        <end position="406"/>
    </location>
</feature>
<evidence type="ECO:0000256" key="7">
    <source>
        <dbReference type="RuleBase" id="RU003346"/>
    </source>
</evidence>
<keyword evidence="10" id="KW-0762">Sugar transport</keyword>
<evidence type="ECO:0000259" key="9">
    <source>
        <dbReference type="PROSITE" id="PS50850"/>
    </source>
</evidence>
<name>A0A1L7XSE2_9HELO</name>
<reference evidence="10 11" key="1">
    <citation type="submission" date="2016-03" db="EMBL/GenBank/DDBJ databases">
        <authorList>
            <person name="Ploux O."/>
        </authorList>
    </citation>
    <scope>NUCLEOTIDE SEQUENCE [LARGE SCALE GENOMIC DNA]</scope>
    <source>
        <strain evidence="10 11">UAMH 11012</strain>
    </source>
</reference>